<gene>
    <name evidence="7" type="ORF">MNBD_GAMMA25-2110</name>
</gene>
<evidence type="ECO:0000313" key="7">
    <source>
        <dbReference type="EMBL" id="VAX11662.1"/>
    </source>
</evidence>
<dbReference type="PRINTS" id="PR00996">
    <property type="entry name" value="CHERMTFRASE"/>
</dbReference>
<dbReference type="InterPro" id="IPR000780">
    <property type="entry name" value="CheR_MeTrfase"/>
</dbReference>
<name>A0A3B1B654_9ZZZZ</name>
<dbReference type="PROSITE" id="PS50123">
    <property type="entry name" value="CHER"/>
    <property type="match status" value="1"/>
</dbReference>
<keyword evidence="4 7" id="KW-0808">Transferase</keyword>
<keyword evidence="3 7" id="KW-0489">Methyltransferase</keyword>
<dbReference type="PANTHER" id="PTHR24422:SF19">
    <property type="entry name" value="CHEMOTAXIS PROTEIN METHYLTRANSFERASE"/>
    <property type="match status" value="1"/>
</dbReference>
<dbReference type="InterPro" id="IPR022641">
    <property type="entry name" value="CheR_N"/>
</dbReference>
<comment type="catalytic activity">
    <reaction evidence="1">
        <text>L-glutamyl-[protein] + S-adenosyl-L-methionine = [protein]-L-glutamate 5-O-methyl ester + S-adenosyl-L-homocysteine</text>
        <dbReference type="Rhea" id="RHEA:24452"/>
        <dbReference type="Rhea" id="RHEA-COMP:10208"/>
        <dbReference type="Rhea" id="RHEA-COMP:10311"/>
        <dbReference type="ChEBI" id="CHEBI:29973"/>
        <dbReference type="ChEBI" id="CHEBI:57856"/>
        <dbReference type="ChEBI" id="CHEBI:59789"/>
        <dbReference type="ChEBI" id="CHEBI:82795"/>
        <dbReference type="EC" id="2.1.1.80"/>
    </reaction>
</comment>
<dbReference type="InterPro" id="IPR036804">
    <property type="entry name" value="CheR_N_sf"/>
</dbReference>
<dbReference type="PANTHER" id="PTHR24422">
    <property type="entry name" value="CHEMOTAXIS PROTEIN METHYLTRANSFERASE"/>
    <property type="match status" value="1"/>
</dbReference>
<keyword evidence="5" id="KW-0949">S-adenosyl-L-methionine</keyword>
<evidence type="ECO:0000259" key="6">
    <source>
        <dbReference type="PROSITE" id="PS50123"/>
    </source>
</evidence>
<evidence type="ECO:0000256" key="1">
    <source>
        <dbReference type="ARBA" id="ARBA00001541"/>
    </source>
</evidence>
<dbReference type="Pfam" id="PF01739">
    <property type="entry name" value="CheR"/>
    <property type="match status" value="1"/>
</dbReference>
<dbReference type="GO" id="GO:0008983">
    <property type="term" value="F:protein-glutamate O-methyltransferase activity"/>
    <property type="evidence" value="ECO:0007669"/>
    <property type="project" value="UniProtKB-EC"/>
</dbReference>
<evidence type="ECO:0000256" key="5">
    <source>
        <dbReference type="ARBA" id="ARBA00022691"/>
    </source>
</evidence>
<protein>
    <recommendedName>
        <fullName evidence="2">protein-glutamate O-methyltransferase</fullName>
        <ecNumber evidence="2">2.1.1.80</ecNumber>
    </recommendedName>
</protein>
<evidence type="ECO:0000256" key="2">
    <source>
        <dbReference type="ARBA" id="ARBA00012534"/>
    </source>
</evidence>
<dbReference type="PIRSF" id="PIRSF000410">
    <property type="entry name" value="CheR"/>
    <property type="match status" value="1"/>
</dbReference>
<dbReference type="Gene3D" id="3.40.50.150">
    <property type="entry name" value="Vaccinia Virus protein VP39"/>
    <property type="match status" value="1"/>
</dbReference>
<dbReference type="EMBL" id="UOFY01000075">
    <property type="protein sequence ID" value="VAX11662.1"/>
    <property type="molecule type" value="Genomic_DNA"/>
</dbReference>
<evidence type="ECO:0000256" key="3">
    <source>
        <dbReference type="ARBA" id="ARBA00022603"/>
    </source>
</evidence>
<dbReference type="InterPro" id="IPR050903">
    <property type="entry name" value="Bact_Chemotaxis_MeTrfase"/>
</dbReference>
<dbReference type="InterPro" id="IPR022642">
    <property type="entry name" value="CheR_C"/>
</dbReference>
<evidence type="ECO:0000256" key="4">
    <source>
        <dbReference type="ARBA" id="ARBA00022679"/>
    </source>
</evidence>
<dbReference type="Pfam" id="PF03705">
    <property type="entry name" value="CheR_N"/>
    <property type="match status" value="1"/>
</dbReference>
<dbReference type="SUPFAM" id="SSF53335">
    <property type="entry name" value="S-adenosyl-L-methionine-dependent methyltransferases"/>
    <property type="match status" value="1"/>
</dbReference>
<dbReference type="InterPro" id="IPR029063">
    <property type="entry name" value="SAM-dependent_MTases_sf"/>
</dbReference>
<organism evidence="7">
    <name type="scientific">hydrothermal vent metagenome</name>
    <dbReference type="NCBI Taxonomy" id="652676"/>
    <lineage>
        <taxon>unclassified sequences</taxon>
        <taxon>metagenomes</taxon>
        <taxon>ecological metagenomes</taxon>
    </lineage>
</organism>
<dbReference type="AlphaFoldDB" id="A0A3B1B654"/>
<sequence length="278" mass="32541">MQRNSKEREFHLSKKDFNKIREIVKKRSGIVLSESKQNMVYSRLTKRLRALDLNSFNEYCSIIDDDSSDEMVDFTNAITTNLTAFFRENHHFEFLADKLIPHLLKHKMERKIRIWSAGCSSGEEPYSIAMVMMENIPADYDIKILATDLDTNMVNTAKQGIYTQERVEGLGRSRLRNWVKKGRGEHQGMIRISQTIRDVITFKQLNLMLGWPMKGEFDFIFCRNVVIYFDKPTQRILFDRYANLLAPNAHLFIGHSESLNNVSDRFKLLGQTIYKKND</sequence>
<dbReference type="EC" id="2.1.1.80" evidence="2"/>
<feature type="domain" description="CheR-type methyltransferase" evidence="6">
    <location>
        <begin position="5"/>
        <end position="278"/>
    </location>
</feature>
<dbReference type="SMART" id="SM00138">
    <property type="entry name" value="MeTrc"/>
    <property type="match status" value="1"/>
</dbReference>
<dbReference type="SUPFAM" id="SSF47757">
    <property type="entry name" value="Chemotaxis receptor methyltransferase CheR, N-terminal domain"/>
    <property type="match status" value="1"/>
</dbReference>
<accession>A0A3B1B654</accession>
<proteinExistence type="predicted"/>
<dbReference type="Gene3D" id="1.10.155.10">
    <property type="entry name" value="Chemotaxis receptor methyltransferase CheR, N-terminal domain"/>
    <property type="match status" value="1"/>
</dbReference>
<reference evidence="7" key="1">
    <citation type="submission" date="2018-06" db="EMBL/GenBank/DDBJ databases">
        <authorList>
            <person name="Zhirakovskaya E."/>
        </authorList>
    </citation>
    <scope>NUCLEOTIDE SEQUENCE</scope>
</reference>
<dbReference type="GO" id="GO:0032259">
    <property type="term" value="P:methylation"/>
    <property type="evidence" value="ECO:0007669"/>
    <property type="project" value="UniProtKB-KW"/>
</dbReference>
<dbReference type="InterPro" id="IPR026024">
    <property type="entry name" value="Chemotaxis_MeTrfase_CheR"/>
</dbReference>